<keyword evidence="3" id="KW-1185">Reference proteome</keyword>
<dbReference type="InterPro" id="IPR051797">
    <property type="entry name" value="TrmB-like"/>
</dbReference>
<dbReference type="RefSeq" id="WP_203708116.1">
    <property type="nucleotide sequence ID" value="NZ_BONC01000098.1"/>
</dbReference>
<dbReference type="SMART" id="SM00421">
    <property type="entry name" value="HTH_LUXR"/>
    <property type="match status" value="1"/>
</dbReference>
<dbReference type="CDD" id="cd06170">
    <property type="entry name" value="LuxR_C_like"/>
    <property type="match status" value="1"/>
</dbReference>
<reference evidence="2 3" key="1">
    <citation type="submission" date="2021-01" db="EMBL/GenBank/DDBJ databases">
        <title>Whole genome shotgun sequence of Asanoa iriomotensis NBRC 100142.</title>
        <authorList>
            <person name="Komaki H."/>
            <person name="Tamura T."/>
        </authorList>
    </citation>
    <scope>NUCLEOTIDE SEQUENCE [LARGE SCALE GENOMIC DNA]</scope>
    <source>
        <strain evidence="2 3">NBRC 100142</strain>
    </source>
</reference>
<dbReference type="Pfam" id="PF00196">
    <property type="entry name" value="GerE"/>
    <property type="match status" value="1"/>
</dbReference>
<dbReference type="Gene3D" id="1.10.10.10">
    <property type="entry name" value="Winged helix-like DNA-binding domain superfamily/Winged helix DNA-binding domain"/>
    <property type="match status" value="1"/>
</dbReference>
<protein>
    <recommendedName>
        <fullName evidence="1">HTH luxR-type domain-containing protein</fullName>
    </recommendedName>
</protein>
<organism evidence="2 3">
    <name type="scientific">Asanoa iriomotensis</name>
    <dbReference type="NCBI Taxonomy" id="234613"/>
    <lineage>
        <taxon>Bacteria</taxon>
        <taxon>Bacillati</taxon>
        <taxon>Actinomycetota</taxon>
        <taxon>Actinomycetes</taxon>
        <taxon>Micromonosporales</taxon>
        <taxon>Micromonosporaceae</taxon>
        <taxon>Asanoa</taxon>
    </lineage>
</organism>
<dbReference type="InterPro" id="IPR000792">
    <property type="entry name" value="Tscrpt_reg_LuxR_C"/>
</dbReference>
<gene>
    <name evidence="2" type="ORF">Air01nite_73920</name>
</gene>
<dbReference type="SUPFAM" id="SSF46785">
    <property type="entry name" value="Winged helix' DNA-binding domain"/>
    <property type="match status" value="1"/>
</dbReference>
<evidence type="ECO:0000313" key="2">
    <source>
        <dbReference type="EMBL" id="GIF61297.1"/>
    </source>
</evidence>
<dbReference type="SUPFAM" id="SSF56024">
    <property type="entry name" value="Phospholipase D/nuclease"/>
    <property type="match status" value="1"/>
</dbReference>
<feature type="domain" description="HTH luxR-type" evidence="1">
    <location>
        <begin position="255"/>
        <end position="320"/>
    </location>
</feature>
<dbReference type="Proteomes" id="UP000624325">
    <property type="component" value="Unassembled WGS sequence"/>
</dbReference>
<dbReference type="PANTHER" id="PTHR34293">
    <property type="entry name" value="HTH-TYPE TRANSCRIPTIONAL REGULATOR TRMBL2"/>
    <property type="match status" value="1"/>
</dbReference>
<name>A0ABQ4CEU3_9ACTN</name>
<dbReference type="SUPFAM" id="SSF46894">
    <property type="entry name" value="C-terminal effector domain of the bipartite response regulators"/>
    <property type="match status" value="1"/>
</dbReference>
<dbReference type="InterPro" id="IPR036390">
    <property type="entry name" value="WH_DNA-bd_sf"/>
</dbReference>
<dbReference type="InterPro" id="IPR016032">
    <property type="entry name" value="Sig_transdc_resp-reg_C-effctor"/>
</dbReference>
<proteinExistence type="predicted"/>
<dbReference type="InterPro" id="IPR036388">
    <property type="entry name" value="WH-like_DNA-bd_sf"/>
</dbReference>
<evidence type="ECO:0000313" key="3">
    <source>
        <dbReference type="Proteomes" id="UP000624325"/>
    </source>
</evidence>
<dbReference type="PROSITE" id="PS50043">
    <property type="entry name" value="HTH_LUXR_2"/>
    <property type="match status" value="1"/>
</dbReference>
<sequence length="333" mass="35672">MSDFRPSGGPVPLLTRWGLSADADLVFRFLTGFGAQTATVAAAELGMPAGRVAAALDELEAAGVVRREPRSADWQPVGVTEAVELIRERRRATVVRRRPPPMRLPSLAGLVDGATRLLRTAVETRARIAQLAAAERHEHLAIHRDPLFSAEQLAVAEPLDAALLARGVRIRALLPPPADGDALAPSRPPPVGLQYRELTYPPIKLMVFDRRVALLPADPRHPAGGAVEVTDPAVVGAFVSVFDAHWAQASDPTRKKVVPVMLQPRERALVALLAEGLTDNAAAERLGVSARTVSSTMRVLMDRFGVENRFQLGLALGALHATTIPGTPTARHS</sequence>
<evidence type="ECO:0000259" key="1">
    <source>
        <dbReference type="PROSITE" id="PS50043"/>
    </source>
</evidence>
<accession>A0ABQ4CEU3</accession>
<comment type="caution">
    <text evidence="2">The sequence shown here is derived from an EMBL/GenBank/DDBJ whole genome shotgun (WGS) entry which is preliminary data.</text>
</comment>
<dbReference type="PANTHER" id="PTHR34293:SF1">
    <property type="entry name" value="HTH-TYPE TRANSCRIPTIONAL REGULATOR TRMBL2"/>
    <property type="match status" value="1"/>
</dbReference>
<dbReference type="EMBL" id="BONC01000098">
    <property type="protein sequence ID" value="GIF61297.1"/>
    <property type="molecule type" value="Genomic_DNA"/>
</dbReference>